<dbReference type="InterPro" id="IPR011990">
    <property type="entry name" value="TPR-like_helical_dom_sf"/>
</dbReference>
<dbReference type="Gene3D" id="3.40.30.10">
    <property type="entry name" value="Glutaredoxin"/>
    <property type="match status" value="1"/>
</dbReference>
<dbReference type="AlphaFoldDB" id="A0A9D4YUU7"/>
<name>A0A9D4YUU7_CHLVU</name>
<dbReference type="InterPro" id="IPR036249">
    <property type="entry name" value="Thioredoxin-like_sf"/>
</dbReference>
<dbReference type="SUPFAM" id="SSF52833">
    <property type="entry name" value="Thioredoxin-like"/>
    <property type="match status" value="1"/>
</dbReference>
<reference evidence="1" key="1">
    <citation type="journal article" date="2019" name="Plant J.">
        <title>Chlorella vulgaris genome assembly and annotation reveals the molecular basis for metabolic acclimation to high light conditions.</title>
        <authorList>
            <person name="Cecchin M."/>
            <person name="Marcolungo L."/>
            <person name="Rossato M."/>
            <person name="Girolomoni L."/>
            <person name="Cosentino E."/>
            <person name="Cuine S."/>
            <person name="Li-Beisson Y."/>
            <person name="Delledonne M."/>
            <person name="Ballottari M."/>
        </authorList>
    </citation>
    <scope>NUCLEOTIDE SEQUENCE</scope>
    <source>
        <strain evidence="1">211/11P</strain>
    </source>
</reference>
<dbReference type="PANTHER" id="PTHR47682">
    <property type="entry name" value="TETRATRICOPEPTIDE REPEAT (TPR)-CONTAINING PROTEIN"/>
    <property type="match status" value="1"/>
</dbReference>
<dbReference type="OrthoDB" id="2423701at2759"/>
<reference evidence="1" key="2">
    <citation type="submission" date="2020-11" db="EMBL/GenBank/DDBJ databases">
        <authorList>
            <person name="Cecchin M."/>
            <person name="Marcolungo L."/>
            <person name="Rossato M."/>
            <person name="Girolomoni L."/>
            <person name="Cosentino E."/>
            <person name="Cuine S."/>
            <person name="Li-Beisson Y."/>
            <person name="Delledonne M."/>
            <person name="Ballottari M."/>
        </authorList>
    </citation>
    <scope>NUCLEOTIDE SEQUENCE</scope>
    <source>
        <strain evidence="1">211/11P</strain>
        <tissue evidence="1">Whole cell</tissue>
    </source>
</reference>
<dbReference type="SUPFAM" id="SSF48452">
    <property type="entry name" value="TPR-like"/>
    <property type="match status" value="1"/>
</dbReference>
<dbReference type="EMBL" id="SIDB01000010">
    <property type="protein sequence ID" value="KAI3427101.1"/>
    <property type="molecule type" value="Genomic_DNA"/>
</dbReference>
<gene>
    <name evidence="1" type="ORF">D9Q98_007040</name>
</gene>
<dbReference type="Gene3D" id="1.25.40.10">
    <property type="entry name" value="Tetratricopeptide repeat domain"/>
    <property type="match status" value="1"/>
</dbReference>
<keyword evidence="2" id="KW-1185">Reference proteome</keyword>
<dbReference type="Proteomes" id="UP001055712">
    <property type="component" value="Unassembled WGS sequence"/>
</dbReference>
<evidence type="ECO:0000313" key="1">
    <source>
        <dbReference type="EMBL" id="KAI3427101.1"/>
    </source>
</evidence>
<comment type="caution">
    <text evidence="1">The sequence shown here is derived from an EMBL/GenBank/DDBJ whole genome shotgun (WGS) entry which is preliminary data.</text>
</comment>
<dbReference type="PANTHER" id="PTHR47682:SF1">
    <property type="entry name" value="TETRATRICOPEPTIDE REPEAT (TPR)-CONTAINING PROTEIN"/>
    <property type="match status" value="1"/>
</dbReference>
<proteinExistence type="predicted"/>
<sequence length="226" mass="23913">MAAMHVVASTAFQLRVCTGKVCKKQGSPQVAQFGKDLGLPTVEVQTCGCLGGCGTGPNVAVIPLDGTQPLLLRHVGTPQRMAELLREVCSQQVDDTLLKATELRLAGNAAARRGDLQGADELYSRGIELAAPTGRHMLLSNRSGVRLEMGDAASALDDANAAAECCPPEFTTAAIRQVEALLRLAHHRAAMDCLLAAQERHPSWGQSDEYLRCVADVQKAMAGAGR</sequence>
<protein>
    <submittedName>
        <fullName evidence="1">Uncharacterized protein</fullName>
    </submittedName>
</protein>
<evidence type="ECO:0000313" key="2">
    <source>
        <dbReference type="Proteomes" id="UP001055712"/>
    </source>
</evidence>
<organism evidence="1 2">
    <name type="scientific">Chlorella vulgaris</name>
    <name type="common">Green alga</name>
    <dbReference type="NCBI Taxonomy" id="3077"/>
    <lineage>
        <taxon>Eukaryota</taxon>
        <taxon>Viridiplantae</taxon>
        <taxon>Chlorophyta</taxon>
        <taxon>core chlorophytes</taxon>
        <taxon>Trebouxiophyceae</taxon>
        <taxon>Chlorellales</taxon>
        <taxon>Chlorellaceae</taxon>
        <taxon>Chlorella clade</taxon>
        <taxon>Chlorella</taxon>
    </lineage>
</organism>
<accession>A0A9D4YUU7</accession>